<accession>A0A7W6S4R0</accession>
<keyword evidence="5" id="KW-1185">Reference proteome</keyword>
<evidence type="ECO:0000313" key="1">
    <source>
        <dbReference type="EMBL" id="MBB4347137.1"/>
    </source>
</evidence>
<dbReference type="EMBL" id="JACIGY010000001">
    <property type="protein sequence ID" value="MBB4410469.1"/>
    <property type="molecule type" value="Genomic_DNA"/>
</dbReference>
<dbReference type="EMBL" id="JACIHM010000001">
    <property type="protein sequence ID" value="MBB4445157.1"/>
    <property type="molecule type" value="Genomic_DNA"/>
</dbReference>
<evidence type="ECO:0000313" key="6">
    <source>
        <dbReference type="Proteomes" id="UP000576087"/>
    </source>
</evidence>
<comment type="caution">
    <text evidence="1">The sequence shown here is derived from an EMBL/GenBank/DDBJ whole genome shotgun (WGS) entry which is preliminary data.</text>
</comment>
<evidence type="ECO:0000313" key="4">
    <source>
        <dbReference type="Proteomes" id="UP000520770"/>
    </source>
</evidence>
<protein>
    <submittedName>
        <fullName evidence="1">Uncharacterized protein</fullName>
    </submittedName>
</protein>
<gene>
    <name evidence="2" type="ORF">GGE31_000940</name>
    <name evidence="1" type="ORF">GGE33_000845</name>
    <name evidence="3" type="ORF">GGE35_000939</name>
</gene>
<sequence>MKVESSTRFEDTVAEIRAGLKAVVEAGTHLLAVIPGPMSTPRLLQGDAFDELGARRLALLMLQKSVYPELAAHVAEIGAAVDEQRAIFNDRETPLASDLFLGLFSRKAMRRRIERRAARAGGVERLRTILGRADRLAGLVETHRQTVIGQRIAAEDALTMLAAFKVSDVAGVSARLGEGNEGASEYGPAFESMIGLVDPVSRAFNSGVRDLNLLLQKLGFDIENLLDLYSVMLSFDGEREAHSLSPDAYPHLSRPVWRLGNGLLPGARLDRSRQRTDIAFAKRFEDA</sequence>
<dbReference type="AlphaFoldDB" id="A0A7W6S4R0"/>
<dbReference type="Proteomes" id="UP000520770">
    <property type="component" value="Unassembled WGS sequence"/>
</dbReference>
<dbReference type="EMBL" id="JACIGW010000001">
    <property type="protein sequence ID" value="MBB4347137.1"/>
    <property type="molecule type" value="Genomic_DNA"/>
</dbReference>
<evidence type="ECO:0000313" key="2">
    <source>
        <dbReference type="EMBL" id="MBB4410469.1"/>
    </source>
</evidence>
<evidence type="ECO:0000313" key="3">
    <source>
        <dbReference type="EMBL" id="MBB4445157.1"/>
    </source>
</evidence>
<dbReference type="RefSeq" id="WP_183821352.1">
    <property type="nucleotide sequence ID" value="NZ_JACIGW010000001.1"/>
</dbReference>
<dbReference type="Proteomes" id="UP000576087">
    <property type="component" value="Unassembled WGS sequence"/>
</dbReference>
<dbReference type="Proteomes" id="UP000524535">
    <property type="component" value="Unassembled WGS sequence"/>
</dbReference>
<organism evidence="1 4">
    <name type="scientific">Aliirhizobium cellulosilyticum</name>
    <dbReference type="NCBI Taxonomy" id="393664"/>
    <lineage>
        <taxon>Bacteria</taxon>
        <taxon>Pseudomonadati</taxon>
        <taxon>Pseudomonadota</taxon>
        <taxon>Alphaproteobacteria</taxon>
        <taxon>Hyphomicrobiales</taxon>
        <taxon>Rhizobiaceae</taxon>
        <taxon>Aliirhizobium</taxon>
    </lineage>
</organism>
<name>A0A7W6S4R0_9HYPH</name>
<proteinExistence type="predicted"/>
<reference evidence="4 5" key="1">
    <citation type="submission" date="2020-08" db="EMBL/GenBank/DDBJ databases">
        <title>Genomic Encyclopedia of Type Strains, Phase IV (KMG-V): Genome sequencing to study the core and pangenomes of soil and plant-associated prokaryotes.</title>
        <authorList>
            <person name="Whitman W."/>
        </authorList>
    </citation>
    <scope>NUCLEOTIDE SEQUENCE [LARGE SCALE GENOMIC DNA]</scope>
    <source>
        <strain evidence="2 5">SEMIA 444</strain>
        <strain evidence="1 4">SEMIA 448</strain>
        <strain evidence="3 6">SEMIA 452</strain>
    </source>
</reference>
<evidence type="ECO:0000313" key="5">
    <source>
        <dbReference type="Proteomes" id="UP000524535"/>
    </source>
</evidence>